<reference evidence="5 6" key="1">
    <citation type="submission" date="2006-03" db="EMBL/GenBank/DDBJ databases">
        <title>Complete sequence of Shewanella denitrificans OS217.</title>
        <authorList>
            <consortium name="US DOE Joint Genome Institute"/>
            <person name="Copeland A."/>
            <person name="Lucas S."/>
            <person name="Lapidus A."/>
            <person name="Barry K."/>
            <person name="Detter J.C."/>
            <person name="Glavina del Rio T."/>
            <person name="Hammon N."/>
            <person name="Israni S."/>
            <person name="Dalin E."/>
            <person name="Tice H."/>
            <person name="Pitluck S."/>
            <person name="Brettin T."/>
            <person name="Bruce D."/>
            <person name="Han C."/>
            <person name="Tapia R."/>
            <person name="Gilna P."/>
            <person name="Kiss H."/>
            <person name="Schmutz J."/>
            <person name="Larimer F."/>
            <person name="Land M."/>
            <person name="Hauser L."/>
            <person name="Kyrpides N."/>
            <person name="Lykidis A."/>
            <person name="Richardson P."/>
        </authorList>
    </citation>
    <scope>NUCLEOTIDE SEQUENCE [LARGE SCALE GENOMIC DNA]</scope>
    <source>
        <strain evidence="6">OS217 / ATCC BAA-1090 / DSM 15013</strain>
    </source>
</reference>
<dbReference type="InterPro" id="IPR010718">
    <property type="entry name" value="DUF1294"/>
</dbReference>
<feature type="transmembrane region" description="Helical" evidence="3">
    <location>
        <begin position="108"/>
        <end position="126"/>
    </location>
</feature>
<evidence type="ECO:0000256" key="3">
    <source>
        <dbReference type="SAM" id="Phobius"/>
    </source>
</evidence>
<dbReference type="eggNOG" id="COG3326">
    <property type="taxonomic scope" value="Bacteria"/>
</dbReference>
<evidence type="ECO:0000259" key="4">
    <source>
        <dbReference type="PROSITE" id="PS51857"/>
    </source>
</evidence>
<keyword evidence="6" id="KW-1185">Reference proteome</keyword>
<dbReference type="HOGENOM" id="CLU_091970_0_0_6"/>
<dbReference type="SMART" id="SM00357">
    <property type="entry name" value="CSP"/>
    <property type="match status" value="1"/>
</dbReference>
<dbReference type="PROSITE" id="PS00352">
    <property type="entry name" value="CSD_1"/>
    <property type="match status" value="1"/>
</dbReference>
<feature type="transmembrane region" description="Helical" evidence="3">
    <location>
        <begin position="84"/>
        <end position="102"/>
    </location>
</feature>
<dbReference type="Pfam" id="PF06961">
    <property type="entry name" value="DUF1294"/>
    <property type="match status" value="1"/>
</dbReference>
<dbReference type="OrthoDB" id="72963at2"/>
<accession>Q12K82</accession>
<feature type="transmembrane region" description="Helical" evidence="3">
    <location>
        <begin position="175"/>
        <end position="192"/>
    </location>
</feature>
<dbReference type="SUPFAM" id="SSF50249">
    <property type="entry name" value="Nucleic acid-binding proteins"/>
    <property type="match status" value="1"/>
</dbReference>
<evidence type="ECO:0000313" key="5">
    <source>
        <dbReference type="EMBL" id="ABE56144.1"/>
    </source>
</evidence>
<dbReference type="GO" id="GO:0043488">
    <property type="term" value="P:regulation of mRNA stability"/>
    <property type="evidence" value="ECO:0007669"/>
    <property type="project" value="TreeGrafter"/>
</dbReference>
<keyword evidence="3" id="KW-0472">Membrane</keyword>
<dbReference type="eggNOG" id="COG1278">
    <property type="taxonomic scope" value="Bacteria"/>
</dbReference>
<dbReference type="InterPro" id="IPR052069">
    <property type="entry name" value="Ca-reg_mRNA-binding_domain"/>
</dbReference>
<dbReference type="InterPro" id="IPR019844">
    <property type="entry name" value="CSD_CS"/>
</dbReference>
<keyword evidence="3" id="KW-0812">Transmembrane</keyword>
<dbReference type="InterPro" id="IPR012340">
    <property type="entry name" value="NA-bd_OB-fold"/>
</dbReference>
<dbReference type="PANTHER" id="PTHR12962:SF1">
    <property type="entry name" value="COLD SHOCK DOMAIN-CONTAINING PROTEIN CG9705"/>
    <property type="match status" value="1"/>
</dbReference>
<dbReference type="STRING" id="318161.Sden_2865"/>
<dbReference type="KEGG" id="sdn:Sden_2865"/>
<comment type="subcellular location">
    <subcellularLocation>
        <location evidence="2">Cytoplasm</location>
    </subcellularLocation>
</comment>
<dbReference type="InterPro" id="IPR011129">
    <property type="entry name" value="CSD"/>
</dbReference>
<dbReference type="Gene3D" id="2.40.50.140">
    <property type="entry name" value="Nucleic acid-binding proteins"/>
    <property type="match status" value="1"/>
</dbReference>
<feature type="domain" description="CSD" evidence="4">
    <location>
        <begin position="2"/>
        <end position="67"/>
    </location>
</feature>
<dbReference type="GO" id="GO:0003730">
    <property type="term" value="F:mRNA 3'-UTR binding"/>
    <property type="evidence" value="ECO:0007669"/>
    <property type="project" value="TreeGrafter"/>
</dbReference>
<dbReference type="CDD" id="cd04458">
    <property type="entry name" value="CSP_CDS"/>
    <property type="match status" value="1"/>
</dbReference>
<organism evidence="5 6">
    <name type="scientific">Shewanella denitrificans (strain OS217 / ATCC BAA-1090 / DSM 15013)</name>
    <dbReference type="NCBI Taxonomy" id="318161"/>
    <lineage>
        <taxon>Bacteria</taxon>
        <taxon>Pseudomonadati</taxon>
        <taxon>Pseudomonadota</taxon>
        <taxon>Gammaproteobacteria</taxon>
        <taxon>Alteromonadales</taxon>
        <taxon>Shewanellaceae</taxon>
        <taxon>Shewanella</taxon>
    </lineage>
</organism>
<name>Q12K82_SHEDO</name>
<dbReference type="InterPro" id="IPR002059">
    <property type="entry name" value="CSP_DNA-bd"/>
</dbReference>
<dbReference type="PROSITE" id="PS51857">
    <property type="entry name" value="CSD_2"/>
    <property type="match status" value="1"/>
</dbReference>
<dbReference type="EMBL" id="CP000302">
    <property type="protein sequence ID" value="ABE56144.1"/>
    <property type="molecule type" value="Genomic_DNA"/>
</dbReference>
<gene>
    <name evidence="5" type="ordered locus">Sden_2865</name>
</gene>
<dbReference type="RefSeq" id="WP_011497293.1">
    <property type="nucleotide sequence ID" value="NC_007954.1"/>
</dbReference>
<dbReference type="Pfam" id="PF00313">
    <property type="entry name" value="CSD"/>
    <property type="match status" value="1"/>
</dbReference>
<evidence type="ECO:0000256" key="1">
    <source>
        <dbReference type="ARBA" id="ARBA00022553"/>
    </source>
</evidence>
<keyword evidence="3" id="KW-1133">Transmembrane helix</keyword>
<protein>
    <recommendedName>
        <fullName evidence="4">CSD domain-containing protein</fullName>
    </recommendedName>
</protein>
<dbReference type="AlphaFoldDB" id="Q12K82"/>
<sequence length="196" mass="22033">MRVKGKLVRWDDDKGFGFIRPNLTGPEVFLHISALRNASRRPQEDDVITYALVADKQGRPTAANATLTGDKLKSSQGAKRNQRLFPYVVMLSFCIALLLLQLTNNIPFIVLIAYLGLSLMTFLVYALDKIAARKNRWRTPESSLHLLGLIGGWPGAILAQQWLRHKSIKQPFKGIFWLTVILNVTAMCYAVIAKII</sequence>
<evidence type="ECO:0000256" key="2">
    <source>
        <dbReference type="RuleBase" id="RU000408"/>
    </source>
</evidence>
<keyword evidence="1" id="KW-0597">Phosphoprotein</keyword>
<dbReference type="GO" id="GO:0005829">
    <property type="term" value="C:cytosol"/>
    <property type="evidence" value="ECO:0007669"/>
    <property type="project" value="UniProtKB-ARBA"/>
</dbReference>
<dbReference type="Proteomes" id="UP000001982">
    <property type="component" value="Chromosome"/>
</dbReference>
<evidence type="ECO:0000313" key="6">
    <source>
        <dbReference type="Proteomes" id="UP000001982"/>
    </source>
</evidence>
<dbReference type="PANTHER" id="PTHR12962">
    <property type="entry name" value="CALCIUM-REGULATED HEAT STABLE PROTEIN CRHSP-24-RELATED"/>
    <property type="match status" value="1"/>
</dbReference>
<proteinExistence type="predicted"/>